<dbReference type="RefSeq" id="WP_311736139.1">
    <property type="nucleotide sequence ID" value="NZ_JACHVU010000005.1"/>
</dbReference>
<keyword evidence="1" id="KW-0812">Transmembrane</keyword>
<keyword evidence="3" id="KW-1185">Reference proteome</keyword>
<name>A0A839QAR6_MYCIR</name>
<organism evidence="2 3">
    <name type="scientific">Mycolicibacterium iranicum</name>
    <name type="common">Mycobacterium iranicum</name>
    <dbReference type="NCBI Taxonomy" id="912594"/>
    <lineage>
        <taxon>Bacteria</taxon>
        <taxon>Bacillati</taxon>
        <taxon>Actinomycetota</taxon>
        <taxon>Actinomycetes</taxon>
        <taxon>Mycobacteriales</taxon>
        <taxon>Mycobacteriaceae</taxon>
        <taxon>Mycolicibacterium</taxon>
    </lineage>
</organism>
<dbReference type="EMBL" id="JACHVU010000005">
    <property type="protein sequence ID" value="MBB2991296.1"/>
    <property type="molecule type" value="Genomic_DNA"/>
</dbReference>
<comment type="caution">
    <text evidence="2">The sequence shown here is derived from an EMBL/GenBank/DDBJ whole genome shotgun (WGS) entry which is preliminary data.</text>
</comment>
<keyword evidence="1" id="KW-1133">Transmembrane helix</keyword>
<feature type="transmembrane region" description="Helical" evidence="1">
    <location>
        <begin position="31"/>
        <end position="49"/>
    </location>
</feature>
<keyword evidence="1" id="KW-0472">Membrane</keyword>
<protein>
    <recommendedName>
        <fullName evidence="4">Chromosome condensation protein CrcB</fullName>
    </recommendedName>
</protein>
<evidence type="ECO:0008006" key="4">
    <source>
        <dbReference type="Google" id="ProtNLM"/>
    </source>
</evidence>
<reference evidence="2 3" key="1">
    <citation type="submission" date="2020-08" db="EMBL/GenBank/DDBJ databases">
        <title>The Agave Microbiome: Exploring the role of microbial communities in plant adaptations to desert environments.</title>
        <authorList>
            <person name="Partida-Martinez L.P."/>
        </authorList>
    </citation>
    <scope>NUCLEOTIDE SEQUENCE [LARGE SCALE GENOMIC DNA]</scope>
    <source>
        <strain evidence="2 3">AT2.18</strain>
    </source>
</reference>
<evidence type="ECO:0000313" key="2">
    <source>
        <dbReference type="EMBL" id="MBB2991296.1"/>
    </source>
</evidence>
<gene>
    <name evidence="2" type="ORF">FHR72_002780</name>
</gene>
<proteinExistence type="predicted"/>
<feature type="transmembrane region" description="Helical" evidence="1">
    <location>
        <begin position="61"/>
        <end position="79"/>
    </location>
</feature>
<dbReference type="AlphaFoldDB" id="A0A839QAR6"/>
<evidence type="ECO:0000256" key="1">
    <source>
        <dbReference type="SAM" id="Phobius"/>
    </source>
</evidence>
<accession>A0A839QAR6</accession>
<evidence type="ECO:0000313" key="3">
    <source>
        <dbReference type="Proteomes" id="UP000550501"/>
    </source>
</evidence>
<sequence>MRPWALVVGGTIGALIRYGLATWWPLPHHVLISTTVTVGCAFLIASYLLATGSFSATRSVFLGVCVSAASMSAWAVLTISQPMKLSLAFLVGTPAAAVGGLICGLAVARAVSR</sequence>
<dbReference type="Proteomes" id="UP000550501">
    <property type="component" value="Unassembled WGS sequence"/>
</dbReference>
<feature type="transmembrane region" description="Helical" evidence="1">
    <location>
        <begin position="85"/>
        <end position="108"/>
    </location>
</feature>